<dbReference type="AlphaFoldDB" id="M0EL08"/>
<dbReference type="Proteomes" id="UP000011586">
    <property type="component" value="Unassembled WGS sequence"/>
</dbReference>
<accession>M0EL08</accession>
<evidence type="ECO:0000313" key="4">
    <source>
        <dbReference type="Proteomes" id="UP000011586"/>
    </source>
</evidence>
<keyword evidence="4" id="KW-1185">Reference proteome</keyword>
<feature type="coiled-coil region" evidence="1">
    <location>
        <begin position="111"/>
        <end position="170"/>
    </location>
</feature>
<protein>
    <submittedName>
        <fullName evidence="3">Uncharacterized protein</fullName>
    </submittedName>
</protein>
<feature type="region of interest" description="Disordered" evidence="2">
    <location>
        <begin position="43"/>
        <end position="109"/>
    </location>
</feature>
<gene>
    <name evidence="3" type="ORF">C463_02201</name>
</gene>
<evidence type="ECO:0000256" key="1">
    <source>
        <dbReference type="SAM" id="Coils"/>
    </source>
</evidence>
<evidence type="ECO:0000313" key="3">
    <source>
        <dbReference type="EMBL" id="ELZ47788.1"/>
    </source>
</evidence>
<reference evidence="3 4" key="1">
    <citation type="journal article" date="2014" name="PLoS Genet.">
        <title>Phylogenetically driven sequencing of extremely halophilic archaea reveals strategies for static and dynamic osmo-response.</title>
        <authorList>
            <person name="Becker E.A."/>
            <person name="Seitzer P.M."/>
            <person name="Tritt A."/>
            <person name="Larsen D."/>
            <person name="Krusor M."/>
            <person name="Yao A.I."/>
            <person name="Wu D."/>
            <person name="Madern D."/>
            <person name="Eisen J.A."/>
            <person name="Darling A.E."/>
            <person name="Facciotti M.T."/>
        </authorList>
    </citation>
    <scope>NUCLEOTIDE SEQUENCE [LARGE SCALE GENOMIC DNA]</scope>
    <source>
        <strain evidence="3 4">DSM 19288</strain>
    </source>
</reference>
<organism evidence="3 4">
    <name type="scientific">Halorubrum californiense DSM 19288</name>
    <dbReference type="NCBI Taxonomy" id="1227465"/>
    <lineage>
        <taxon>Archaea</taxon>
        <taxon>Methanobacteriati</taxon>
        <taxon>Methanobacteriota</taxon>
        <taxon>Stenosarchaea group</taxon>
        <taxon>Halobacteria</taxon>
        <taxon>Halobacteriales</taxon>
        <taxon>Haloferacaceae</taxon>
        <taxon>Halorubrum</taxon>
    </lineage>
</organism>
<dbReference type="EMBL" id="AOJK01000011">
    <property type="protein sequence ID" value="ELZ47788.1"/>
    <property type="molecule type" value="Genomic_DNA"/>
</dbReference>
<evidence type="ECO:0000256" key="2">
    <source>
        <dbReference type="SAM" id="MobiDB-lite"/>
    </source>
</evidence>
<dbReference type="PATRIC" id="fig|1227465.4.peg.431"/>
<feature type="compositionally biased region" description="Low complexity" evidence="2">
    <location>
        <begin position="71"/>
        <end position="82"/>
    </location>
</feature>
<dbReference type="Gene3D" id="1.10.287.1490">
    <property type="match status" value="1"/>
</dbReference>
<keyword evidence="1" id="KW-0175">Coiled coil</keyword>
<sequence>MDADTFQQWVEHTASSREMTEHELLNRLVSAFWALDEMGDISLEASSGSGESIPDAESEREWFRDDPDPSEGPSGSAAAGGDKTSDPSETGLSEQFDTADLDPQDDLSPTEVELTRRIAELRRQIADLSLDVEQQRSRQEEYTDRLSDDITRLHSEVQSLDSRLEQADDDVADRVEAIEDALGDVEATQTEFETWIDEEFDQIEALFERILDTVREFDDRIAELESTVDTVADAKEDRETLDALRRQAVRKGVDTGRCESCETTVDLSMLSSPICPSCDEPFRDIEDTASWYPFSKPTLRTGTRPARPPHRD</sequence>
<name>M0EL08_9EURY</name>
<feature type="compositionally biased region" description="Basic and acidic residues" evidence="2">
    <location>
        <begin position="57"/>
        <end position="67"/>
    </location>
</feature>
<comment type="caution">
    <text evidence="3">The sequence shown here is derived from an EMBL/GenBank/DDBJ whole genome shotgun (WGS) entry which is preliminary data.</text>
</comment>
<feature type="compositionally biased region" description="Polar residues" evidence="2">
    <location>
        <begin position="87"/>
        <end position="96"/>
    </location>
</feature>
<proteinExistence type="predicted"/>